<keyword evidence="2 7" id="KW-0474">Menaquinone biosynthesis</keyword>
<dbReference type="GO" id="GO:0016854">
    <property type="term" value="F:racemase and epimerase activity"/>
    <property type="evidence" value="ECO:0007669"/>
    <property type="project" value="UniProtKB-ARBA"/>
</dbReference>
<comment type="similarity">
    <text evidence="7">Belongs to the mandelate racemase/muconate lactonizing enzyme family. MenC type 2 subfamily.</text>
</comment>
<comment type="caution">
    <text evidence="9">The sequence shown here is derived from an EMBL/GenBank/DDBJ whole genome shotgun (WGS) entry which is preliminary data.</text>
</comment>
<keyword evidence="4 7" id="KW-0460">Magnesium</keyword>
<evidence type="ECO:0000256" key="1">
    <source>
        <dbReference type="ARBA" id="ARBA00001968"/>
    </source>
</evidence>
<evidence type="ECO:0000313" key="11">
    <source>
        <dbReference type="Proteomes" id="UP000030588"/>
    </source>
</evidence>
<keyword evidence="5 7" id="KW-0456">Lyase</keyword>
<feature type="binding site" evidence="7">
    <location>
        <position position="214"/>
    </location>
    <ligand>
        <name>Mg(2+)</name>
        <dbReference type="ChEBI" id="CHEBI:18420"/>
    </ligand>
</feature>
<evidence type="ECO:0000259" key="8">
    <source>
        <dbReference type="SMART" id="SM00922"/>
    </source>
</evidence>
<feature type="binding site" evidence="7">
    <location>
        <position position="189"/>
    </location>
    <ligand>
        <name>Mg(2+)</name>
        <dbReference type="ChEBI" id="CHEBI:18420"/>
    </ligand>
</feature>
<dbReference type="InterPro" id="IPR029065">
    <property type="entry name" value="Enolase_C-like"/>
</dbReference>
<dbReference type="Proteomes" id="UP000476934">
    <property type="component" value="Unassembled WGS sequence"/>
</dbReference>
<evidence type="ECO:0000313" key="10">
    <source>
        <dbReference type="EMBL" id="NEY21029.1"/>
    </source>
</evidence>
<dbReference type="InterPro" id="IPR013342">
    <property type="entry name" value="Mandelate_racemase_C"/>
</dbReference>
<dbReference type="EMBL" id="JRUN01000013">
    <property type="protein sequence ID" value="KHD85964.1"/>
    <property type="molecule type" value="Genomic_DNA"/>
</dbReference>
<dbReference type="InterPro" id="IPR047585">
    <property type="entry name" value="MenC"/>
</dbReference>
<dbReference type="EMBL" id="JAAIWK010000024">
    <property type="protein sequence ID" value="NEY21029.1"/>
    <property type="molecule type" value="Genomic_DNA"/>
</dbReference>
<comment type="catalytic activity">
    <reaction evidence="7">
        <text>(1R,6R)-6-hydroxy-2-succinyl-cyclohexa-2,4-diene-1-carboxylate = 2-succinylbenzoate + H2O</text>
        <dbReference type="Rhea" id="RHEA:10196"/>
        <dbReference type="ChEBI" id="CHEBI:15377"/>
        <dbReference type="ChEBI" id="CHEBI:18325"/>
        <dbReference type="ChEBI" id="CHEBI:58689"/>
        <dbReference type="EC" id="4.2.1.113"/>
    </reaction>
</comment>
<comment type="cofactor">
    <cofactor evidence="1 7">
        <name>a divalent metal cation</name>
        <dbReference type="ChEBI" id="CHEBI:60240"/>
    </cofactor>
</comment>
<dbReference type="SFLD" id="SFLDG00180">
    <property type="entry name" value="muconate_cycloisomerase"/>
    <property type="match status" value="1"/>
</dbReference>
<reference evidence="10" key="2">
    <citation type="submission" date="2020-02" db="EMBL/GenBank/DDBJ databases">
        <authorList>
            <person name="Feng H."/>
        </authorList>
    </citation>
    <scope>NUCLEOTIDE SEQUENCE [LARGE SCALE GENOMIC DNA]</scope>
    <source>
        <strain evidence="10">Gsoil 114</strain>
    </source>
</reference>
<dbReference type="PANTHER" id="PTHR48073:SF5">
    <property type="entry name" value="O-SUCCINYLBENZOATE SYNTHASE"/>
    <property type="match status" value="1"/>
</dbReference>
<organism evidence="9 11">
    <name type="scientific">Heyndrickxia ginsengihumi</name>
    <dbReference type="NCBI Taxonomy" id="363870"/>
    <lineage>
        <taxon>Bacteria</taxon>
        <taxon>Bacillati</taxon>
        <taxon>Bacillota</taxon>
        <taxon>Bacilli</taxon>
        <taxon>Bacillales</taxon>
        <taxon>Bacillaceae</taxon>
        <taxon>Heyndrickxia</taxon>
    </lineage>
</organism>
<comment type="function">
    <text evidence="7">Converts 2-succinyl-6-hydroxy-2,4-cyclohexadiene-1-carboxylate (SHCHC) to 2-succinylbenzoate (OSB).</text>
</comment>
<evidence type="ECO:0000256" key="5">
    <source>
        <dbReference type="ARBA" id="ARBA00023239"/>
    </source>
</evidence>
<dbReference type="CDD" id="cd03317">
    <property type="entry name" value="NAAAR"/>
    <property type="match status" value="1"/>
</dbReference>
<reference evidence="10 12" key="3">
    <citation type="submission" date="2020-03" db="EMBL/GenBank/DDBJ databases">
        <title>Bacillus aquiflavi sp. nov., isolated from yellow water of strong flavor Chinese baijiu in Yibin region of China.</title>
        <authorList>
            <person name="Xie J."/>
        </authorList>
    </citation>
    <scope>NUCLEOTIDE SEQUENCE [LARGE SCALE GENOMIC DNA]</scope>
    <source>
        <strain evidence="10 12">Gsoil 114</strain>
    </source>
</reference>
<evidence type="ECO:0000256" key="4">
    <source>
        <dbReference type="ARBA" id="ARBA00022842"/>
    </source>
</evidence>
<dbReference type="SUPFAM" id="SSF54826">
    <property type="entry name" value="Enolase N-terminal domain-like"/>
    <property type="match status" value="1"/>
</dbReference>
<dbReference type="GO" id="GO:0043748">
    <property type="term" value="F:O-succinylbenzoate synthase activity"/>
    <property type="evidence" value="ECO:0007669"/>
    <property type="project" value="UniProtKB-EC"/>
</dbReference>
<sequence>MMKIQHVHLSIIKMPLKSPFANALETVTERESIILEVIDHDGVAGYGEVVAFSTPWYTEETVKTCYHLLKDVLIPIVLDRAIEHPKEISERFQAVRGNPMAKAGIETAIWDLYAKRKNLPLWKLIGGTRESVLSGVVVGTHDSKSALNQIEQFMLEGYDRVKVKIKPGHDYDFLQLIRTHYPYLSLMADANSSYTLNDLPLLKSLDRFNLLMIEQPLAVDDIVEHAALQKQMQTPICLDESIVTYHDAESAIRLGSMGVLNIKIGRVGGLWNAIQLHNLCLKHSIPVWCGGMIEFGISRAFNIALATLEGFTIPGDISSSNRFWEKDIITPEVHVRKGKIQAPMQAGIGFNINKKQLIAATIYSEKIVKRGLQ</sequence>
<dbReference type="OrthoDB" id="9774531at2"/>
<dbReference type="UniPathway" id="UPA01057">
    <property type="reaction ID" value="UER00165"/>
</dbReference>
<dbReference type="Pfam" id="PF13378">
    <property type="entry name" value="MR_MLE_C"/>
    <property type="match status" value="1"/>
</dbReference>
<accession>A0A0A6VH60</accession>
<dbReference type="SFLD" id="SFLDS00001">
    <property type="entry name" value="Enolase"/>
    <property type="match status" value="1"/>
</dbReference>
<dbReference type="UniPathway" id="UPA00079"/>
<keyword evidence="3 7" id="KW-0479">Metal-binding</keyword>
<reference evidence="9 11" key="1">
    <citation type="submission" date="2014-10" db="EMBL/GenBank/DDBJ databases">
        <title>Draft genome of phytase producing Bacillus ginsengihumi strain M2.11.</title>
        <authorList>
            <person name="Toymentseva A."/>
            <person name="Boulygina E.A."/>
            <person name="Kazakov S.V."/>
            <person name="Kayumov I."/>
            <person name="Suleimanova A.D."/>
            <person name="Mardanova A.M."/>
            <person name="Maria S.N."/>
            <person name="Sergey M.Y."/>
            <person name="Sharipova M.R."/>
        </authorList>
    </citation>
    <scope>NUCLEOTIDE SEQUENCE [LARGE SCALE GENOMIC DNA]</scope>
    <source>
        <strain evidence="9 11">M2.11</strain>
    </source>
</reference>
<dbReference type="PANTHER" id="PTHR48073">
    <property type="entry name" value="O-SUCCINYLBENZOATE SYNTHASE-RELATED"/>
    <property type="match status" value="1"/>
</dbReference>
<feature type="active site" description="Proton acceptor" evidence="7">
    <location>
        <position position="263"/>
    </location>
</feature>
<keyword evidence="12" id="KW-1185">Reference proteome</keyword>
<dbReference type="InterPro" id="IPR010197">
    <property type="entry name" value="OSBS/NAAAR"/>
</dbReference>
<dbReference type="InterPro" id="IPR029017">
    <property type="entry name" value="Enolase-like_N"/>
</dbReference>
<dbReference type="Proteomes" id="UP000030588">
    <property type="component" value="Unassembled WGS sequence"/>
</dbReference>
<protein>
    <recommendedName>
        <fullName evidence="6 7">o-succinylbenzoate synthase</fullName>
        <shortName evidence="7">OSB synthase</shortName>
        <shortName evidence="7">OSBS</shortName>
        <ecNumber evidence="6 7">4.2.1.113</ecNumber>
    </recommendedName>
    <alternativeName>
        <fullName evidence="7">4-(2'-carboxyphenyl)-4-oxybutyric acid synthase</fullName>
    </alternativeName>
    <alternativeName>
        <fullName evidence="7">o-succinylbenzoic acid synthase</fullName>
    </alternativeName>
</protein>
<proteinExistence type="inferred from homology"/>
<dbReference type="SFLD" id="SFLDF00009">
    <property type="entry name" value="o-succinylbenzoate_synthase"/>
    <property type="match status" value="1"/>
</dbReference>
<dbReference type="EC" id="4.2.1.113" evidence="6 7"/>
<dbReference type="InterPro" id="IPR013341">
    <property type="entry name" value="Mandelate_racemase_N_dom"/>
</dbReference>
<name>A0A0A6VH60_9BACI</name>
<feature type="active site" description="Proton donor" evidence="7">
    <location>
        <position position="164"/>
    </location>
</feature>
<comment type="pathway">
    <text evidence="7">Quinol/quinone metabolism; menaquinone biosynthesis.</text>
</comment>
<dbReference type="Gene3D" id="3.20.20.120">
    <property type="entry name" value="Enolase-like C-terminal domain"/>
    <property type="match status" value="1"/>
</dbReference>
<feature type="binding site" evidence="7">
    <location>
        <position position="239"/>
    </location>
    <ligand>
        <name>Mg(2+)</name>
        <dbReference type="ChEBI" id="CHEBI:18420"/>
    </ligand>
</feature>
<evidence type="ECO:0000256" key="7">
    <source>
        <dbReference type="HAMAP-Rule" id="MF_01933"/>
    </source>
</evidence>
<evidence type="ECO:0000313" key="12">
    <source>
        <dbReference type="Proteomes" id="UP000476934"/>
    </source>
</evidence>
<dbReference type="HAMAP" id="MF_01933">
    <property type="entry name" value="MenC_2"/>
    <property type="match status" value="1"/>
</dbReference>
<dbReference type="STRING" id="363870.NG54_06230"/>
<dbReference type="GO" id="GO:0009234">
    <property type="term" value="P:menaquinone biosynthetic process"/>
    <property type="evidence" value="ECO:0007669"/>
    <property type="project" value="UniProtKB-UniRule"/>
</dbReference>
<feature type="domain" description="Mandelate racemase/muconate lactonizing enzyme C-terminal" evidence="8">
    <location>
        <begin position="143"/>
        <end position="235"/>
    </location>
</feature>
<dbReference type="GO" id="GO:0000287">
    <property type="term" value="F:magnesium ion binding"/>
    <property type="evidence" value="ECO:0007669"/>
    <property type="project" value="UniProtKB-UniRule"/>
</dbReference>
<dbReference type="InterPro" id="IPR036849">
    <property type="entry name" value="Enolase-like_C_sf"/>
</dbReference>
<dbReference type="NCBIfam" id="TIGR01928">
    <property type="entry name" value="menC_lowGC_arch"/>
    <property type="match status" value="1"/>
</dbReference>
<dbReference type="Gene3D" id="3.30.390.10">
    <property type="entry name" value="Enolase-like, N-terminal domain"/>
    <property type="match status" value="1"/>
</dbReference>
<evidence type="ECO:0000256" key="6">
    <source>
        <dbReference type="ARBA" id="ARBA00029491"/>
    </source>
</evidence>
<evidence type="ECO:0000313" key="9">
    <source>
        <dbReference type="EMBL" id="KHD85964.1"/>
    </source>
</evidence>
<dbReference type="SMART" id="SM00922">
    <property type="entry name" value="MR_MLE"/>
    <property type="match status" value="1"/>
</dbReference>
<evidence type="ECO:0000256" key="3">
    <source>
        <dbReference type="ARBA" id="ARBA00022723"/>
    </source>
</evidence>
<dbReference type="AlphaFoldDB" id="A0A0A6VH60"/>
<comment type="pathway">
    <text evidence="7">Quinol/quinone metabolism; 1,4-dihydroxy-2-naphthoate biosynthesis; 1,4-dihydroxy-2-naphthoate from chorismate: step 4/7.</text>
</comment>
<dbReference type="SUPFAM" id="SSF51604">
    <property type="entry name" value="Enolase C-terminal domain-like"/>
    <property type="match status" value="1"/>
</dbReference>
<evidence type="ECO:0000256" key="2">
    <source>
        <dbReference type="ARBA" id="ARBA00022428"/>
    </source>
</evidence>
<gene>
    <name evidence="7 10" type="primary">menC</name>
    <name evidence="10" type="ORF">G4D61_13815</name>
    <name evidence="9" type="ORF">NG54_06230</name>
</gene>
<dbReference type="Pfam" id="PF02746">
    <property type="entry name" value="MR_MLE_N"/>
    <property type="match status" value="1"/>
</dbReference>